<keyword evidence="13 15" id="KW-0460">Magnesium</keyword>
<dbReference type="GO" id="GO:0003725">
    <property type="term" value="F:double-stranded RNA binding"/>
    <property type="evidence" value="ECO:0007669"/>
    <property type="project" value="TreeGrafter"/>
</dbReference>
<dbReference type="Gene3D" id="1.10.1520.10">
    <property type="entry name" value="Ribonuclease III domain"/>
    <property type="match status" value="1"/>
</dbReference>
<dbReference type="SMART" id="SM00358">
    <property type="entry name" value="DSRM"/>
    <property type="match status" value="1"/>
</dbReference>
<dbReference type="AlphaFoldDB" id="A0A1F5DQI3"/>
<evidence type="ECO:0000256" key="14">
    <source>
        <dbReference type="ARBA" id="ARBA00022884"/>
    </source>
</evidence>
<keyword evidence="15" id="KW-0699">rRNA-binding</keyword>
<dbReference type="GO" id="GO:0004525">
    <property type="term" value="F:ribonuclease III activity"/>
    <property type="evidence" value="ECO:0007669"/>
    <property type="project" value="UniProtKB-UniRule"/>
</dbReference>
<comment type="cofactor">
    <cofactor evidence="15">
        <name>Mg(2+)</name>
        <dbReference type="ChEBI" id="CHEBI:18420"/>
    </cofactor>
</comment>
<comment type="function">
    <text evidence="15">Digests double-stranded RNA. Involved in the processing of primary rRNA transcript to yield the immediate precursors to the large and small rRNAs (23S and 16S). Processes some mRNAs, and tRNAs when they are encoded in the rRNA operon. Processes pre-crRNA and tracrRNA of type II CRISPR loci if present in the organism.</text>
</comment>
<comment type="catalytic activity">
    <reaction evidence="1 15">
        <text>Endonucleolytic cleavage to 5'-phosphomonoester.</text>
        <dbReference type="EC" id="3.1.26.3"/>
    </reaction>
</comment>
<keyword evidence="12 15" id="KW-0378">Hydrolase</keyword>
<dbReference type="NCBIfam" id="TIGR02191">
    <property type="entry name" value="RNaseIII"/>
    <property type="match status" value="1"/>
</dbReference>
<keyword evidence="14 15" id="KW-0694">RNA-binding</keyword>
<evidence type="ECO:0000313" key="20">
    <source>
        <dbReference type="Proteomes" id="UP000178764"/>
    </source>
</evidence>
<evidence type="ECO:0000256" key="16">
    <source>
        <dbReference type="SAM" id="MobiDB-lite"/>
    </source>
</evidence>
<dbReference type="GO" id="GO:0005737">
    <property type="term" value="C:cytoplasm"/>
    <property type="evidence" value="ECO:0007669"/>
    <property type="project" value="UniProtKB-SubCell"/>
</dbReference>
<dbReference type="CDD" id="cd10845">
    <property type="entry name" value="DSRM_RNAse_III_family"/>
    <property type="match status" value="1"/>
</dbReference>
<dbReference type="PROSITE" id="PS50142">
    <property type="entry name" value="RNASE_3_2"/>
    <property type="match status" value="1"/>
</dbReference>
<evidence type="ECO:0000259" key="18">
    <source>
        <dbReference type="PROSITE" id="PS50142"/>
    </source>
</evidence>
<dbReference type="GO" id="GO:0046872">
    <property type="term" value="F:metal ion binding"/>
    <property type="evidence" value="ECO:0007669"/>
    <property type="project" value="UniProtKB-KW"/>
</dbReference>
<dbReference type="GO" id="GO:0006364">
    <property type="term" value="P:rRNA processing"/>
    <property type="evidence" value="ECO:0007669"/>
    <property type="project" value="UniProtKB-UniRule"/>
</dbReference>
<dbReference type="SUPFAM" id="SSF54768">
    <property type="entry name" value="dsRNA-binding domain-like"/>
    <property type="match status" value="1"/>
</dbReference>
<evidence type="ECO:0000256" key="15">
    <source>
        <dbReference type="HAMAP-Rule" id="MF_00104"/>
    </source>
</evidence>
<dbReference type="Gene3D" id="3.30.160.20">
    <property type="match status" value="1"/>
</dbReference>
<dbReference type="PANTHER" id="PTHR11207">
    <property type="entry name" value="RIBONUCLEASE III"/>
    <property type="match status" value="1"/>
</dbReference>
<feature type="region of interest" description="Disordered" evidence="16">
    <location>
        <begin position="208"/>
        <end position="233"/>
    </location>
</feature>
<keyword evidence="8 15" id="KW-0819">tRNA processing</keyword>
<dbReference type="InterPro" id="IPR014720">
    <property type="entry name" value="dsRBD_dom"/>
</dbReference>
<feature type="compositionally biased region" description="Low complexity" evidence="16">
    <location>
        <begin position="210"/>
        <end position="225"/>
    </location>
</feature>
<evidence type="ECO:0000259" key="17">
    <source>
        <dbReference type="PROSITE" id="PS50137"/>
    </source>
</evidence>
<dbReference type="EMBL" id="MEZT01000003">
    <property type="protein sequence ID" value="OGD57314.1"/>
    <property type="molecule type" value="Genomic_DNA"/>
</dbReference>
<dbReference type="PROSITE" id="PS00517">
    <property type="entry name" value="RNASE_3_1"/>
    <property type="match status" value="1"/>
</dbReference>
<comment type="subunit">
    <text evidence="4 15">Homodimer.</text>
</comment>
<dbReference type="SMART" id="SM00535">
    <property type="entry name" value="RIBOc"/>
    <property type="match status" value="1"/>
</dbReference>
<keyword evidence="9 15" id="KW-0540">Nuclease</keyword>
<feature type="domain" description="RNase III" evidence="18">
    <location>
        <begin position="6"/>
        <end position="134"/>
    </location>
</feature>
<comment type="caution">
    <text evidence="19">The sequence shown here is derived from an EMBL/GenBank/DDBJ whole genome shotgun (WGS) entry which is preliminary data.</text>
</comment>
<keyword evidence="7 15" id="KW-0507">mRNA processing</keyword>
<evidence type="ECO:0000256" key="7">
    <source>
        <dbReference type="ARBA" id="ARBA00022664"/>
    </source>
</evidence>
<evidence type="ECO:0000256" key="1">
    <source>
        <dbReference type="ARBA" id="ARBA00000109"/>
    </source>
</evidence>
<evidence type="ECO:0000256" key="11">
    <source>
        <dbReference type="ARBA" id="ARBA00022759"/>
    </source>
</evidence>
<dbReference type="FunFam" id="3.30.160.20:FF:000003">
    <property type="entry name" value="Ribonuclease 3"/>
    <property type="match status" value="1"/>
</dbReference>
<feature type="active site" evidence="15">
    <location>
        <position position="123"/>
    </location>
</feature>
<feature type="active site" evidence="15">
    <location>
        <position position="52"/>
    </location>
</feature>
<evidence type="ECO:0000256" key="9">
    <source>
        <dbReference type="ARBA" id="ARBA00022722"/>
    </source>
</evidence>
<dbReference type="GO" id="GO:0006397">
    <property type="term" value="P:mRNA processing"/>
    <property type="evidence" value="ECO:0007669"/>
    <property type="project" value="UniProtKB-UniRule"/>
</dbReference>
<evidence type="ECO:0000256" key="12">
    <source>
        <dbReference type="ARBA" id="ARBA00022801"/>
    </source>
</evidence>
<dbReference type="GO" id="GO:0019843">
    <property type="term" value="F:rRNA binding"/>
    <property type="evidence" value="ECO:0007669"/>
    <property type="project" value="UniProtKB-KW"/>
</dbReference>
<evidence type="ECO:0000256" key="4">
    <source>
        <dbReference type="ARBA" id="ARBA00011738"/>
    </source>
</evidence>
<feature type="binding site" evidence="15">
    <location>
        <position position="120"/>
    </location>
    <ligand>
        <name>Mg(2+)</name>
        <dbReference type="ChEBI" id="CHEBI:18420"/>
    </ligand>
</feature>
<evidence type="ECO:0000256" key="8">
    <source>
        <dbReference type="ARBA" id="ARBA00022694"/>
    </source>
</evidence>
<dbReference type="InterPro" id="IPR036389">
    <property type="entry name" value="RNase_III_sf"/>
</dbReference>
<evidence type="ECO:0000256" key="13">
    <source>
        <dbReference type="ARBA" id="ARBA00022842"/>
    </source>
</evidence>
<comment type="subcellular location">
    <subcellularLocation>
        <location evidence="2 15">Cytoplasm</location>
    </subcellularLocation>
</comment>
<dbReference type="GO" id="GO:0042802">
    <property type="term" value="F:identical protein binding"/>
    <property type="evidence" value="ECO:0007669"/>
    <property type="project" value="UniProtKB-ARBA"/>
</dbReference>
<evidence type="ECO:0000256" key="5">
    <source>
        <dbReference type="ARBA" id="ARBA00022490"/>
    </source>
</evidence>
<reference evidence="19 20" key="1">
    <citation type="journal article" date="2016" name="Nat. Commun.">
        <title>Thousands of microbial genomes shed light on interconnected biogeochemical processes in an aquifer system.</title>
        <authorList>
            <person name="Anantharaman K."/>
            <person name="Brown C.T."/>
            <person name="Hug L.A."/>
            <person name="Sharon I."/>
            <person name="Castelle C.J."/>
            <person name="Probst A.J."/>
            <person name="Thomas B.C."/>
            <person name="Singh A."/>
            <person name="Wilkins M.J."/>
            <person name="Karaoz U."/>
            <person name="Brodie E.L."/>
            <person name="Williams K.H."/>
            <person name="Hubbard S.S."/>
            <person name="Banfield J.F."/>
        </authorList>
    </citation>
    <scope>NUCLEOTIDE SEQUENCE [LARGE SCALE GENOMIC DNA]</scope>
</reference>
<organism evidence="19 20">
    <name type="scientific">Candidatus Berkelbacteria bacterium RBG_13_40_8</name>
    <dbReference type="NCBI Taxonomy" id="1797467"/>
    <lineage>
        <taxon>Bacteria</taxon>
        <taxon>Candidatus Berkelbacteria</taxon>
    </lineage>
</organism>
<dbReference type="InterPro" id="IPR000999">
    <property type="entry name" value="RNase_III_dom"/>
</dbReference>
<dbReference type="GO" id="GO:0008033">
    <property type="term" value="P:tRNA processing"/>
    <property type="evidence" value="ECO:0007669"/>
    <property type="project" value="UniProtKB-KW"/>
</dbReference>
<dbReference type="FunFam" id="1.10.1520.10:FF:000001">
    <property type="entry name" value="Ribonuclease 3"/>
    <property type="match status" value="1"/>
</dbReference>
<dbReference type="CDD" id="cd00593">
    <property type="entry name" value="RIBOc"/>
    <property type="match status" value="1"/>
</dbReference>
<dbReference type="Pfam" id="PF00035">
    <property type="entry name" value="dsrm"/>
    <property type="match status" value="1"/>
</dbReference>
<sequence length="233" mass="26233">MIKNNLADFEKKIGIDFKNKDLLQQVFVHRSYLNENIGFSLDHNERLEFLGDAVLELIVTDYLYKKLPNPEGELTNLRSALVKGRMLSDIAQSLNINDYLYLSKGEAKSGGKARQIILANTLEALVGAIYLDQGYEQARVFLEKYLINKLSDIINQKLYLDPKSHLQELSQAHFNITPTYRVLTEYGPDHDKSFTVGCFLNDKLIGEGSGSSKQAAESAAASSATEHWDEIRS</sequence>
<name>A0A1F5DQI3_9BACT</name>
<evidence type="ECO:0000256" key="6">
    <source>
        <dbReference type="ARBA" id="ARBA00022552"/>
    </source>
</evidence>
<keyword evidence="11 15" id="KW-0255">Endonuclease</keyword>
<feature type="binding site" evidence="15">
    <location>
        <position position="123"/>
    </location>
    <ligand>
        <name>Mg(2+)</name>
        <dbReference type="ChEBI" id="CHEBI:18420"/>
    </ligand>
</feature>
<evidence type="ECO:0000256" key="2">
    <source>
        <dbReference type="ARBA" id="ARBA00004496"/>
    </source>
</evidence>
<dbReference type="SUPFAM" id="SSF69065">
    <property type="entry name" value="RNase III domain-like"/>
    <property type="match status" value="1"/>
</dbReference>
<dbReference type="Proteomes" id="UP000178764">
    <property type="component" value="Unassembled WGS sequence"/>
</dbReference>
<keyword evidence="5 15" id="KW-0963">Cytoplasm</keyword>
<accession>A0A1F5DQI3</accession>
<feature type="binding site" evidence="15">
    <location>
        <position position="48"/>
    </location>
    <ligand>
        <name>Mg(2+)</name>
        <dbReference type="ChEBI" id="CHEBI:18420"/>
    </ligand>
</feature>
<evidence type="ECO:0000313" key="19">
    <source>
        <dbReference type="EMBL" id="OGD57314.1"/>
    </source>
</evidence>
<dbReference type="Pfam" id="PF14622">
    <property type="entry name" value="Ribonucleas_3_3"/>
    <property type="match status" value="1"/>
</dbReference>
<dbReference type="EC" id="3.1.26.3" evidence="15"/>
<dbReference type="GO" id="GO:0010468">
    <property type="term" value="P:regulation of gene expression"/>
    <property type="evidence" value="ECO:0007669"/>
    <property type="project" value="TreeGrafter"/>
</dbReference>
<dbReference type="HAMAP" id="MF_00104">
    <property type="entry name" value="RNase_III"/>
    <property type="match status" value="1"/>
</dbReference>
<keyword evidence="6 15" id="KW-0698">rRNA processing</keyword>
<dbReference type="InterPro" id="IPR011907">
    <property type="entry name" value="RNase_III"/>
</dbReference>
<evidence type="ECO:0000256" key="3">
    <source>
        <dbReference type="ARBA" id="ARBA00010183"/>
    </source>
</evidence>
<protein>
    <recommendedName>
        <fullName evidence="15">Ribonuclease 3</fullName>
        <ecNumber evidence="15">3.1.26.3</ecNumber>
    </recommendedName>
    <alternativeName>
        <fullName evidence="15">Ribonuclease III</fullName>
        <shortName evidence="15">RNase III</shortName>
    </alternativeName>
</protein>
<proteinExistence type="inferred from homology"/>
<comment type="similarity">
    <text evidence="3">Belongs to the ribonuclease III family.</text>
</comment>
<dbReference type="PROSITE" id="PS50137">
    <property type="entry name" value="DS_RBD"/>
    <property type="match status" value="1"/>
</dbReference>
<evidence type="ECO:0000256" key="10">
    <source>
        <dbReference type="ARBA" id="ARBA00022723"/>
    </source>
</evidence>
<gene>
    <name evidence="15" type="primary">rnc</name>
    <name evidence="19" type="ORF">A2V71_00615</name>
</gene>
<keyword evidence="10 15" id="KW-0479">Metal-binding</keyword>
<dbReference type="PANTHER" id="PTHR11207:SF0">
    <property type="entry name" value="RIBONUCLEASE 3"/>
    <property type="match status" value="1"/>
</dbReference>
<feature type="domain" description="DRBM" evidence="17">
    <location>
        <begin position="161"/>
        <end position="230"/>
    </location>
</feature>